<name>A0AAU8LXD3_9BACT</name>
<protein>
    <recommendedName>
        <fullName evidence="3">Secreted protein</fullName>
    </recommendedName>
</protein>
<feature type="chain" id="PRO_5043851746" description="Secreted protein" evidence="1">
    <location>
        <begin position="21"/>
        <end position="316"/>
    </location>
</feature>
<evidence type="ECO:0000256" key="1">
    <source>
        <dbReference type="SAM" id="SignalP"/>
    </source>
</evidence>
<keyword evidence="1" id="KW-0732">Signal</keyword>
<dbReference type="KEGG" id="eaj:Q3M24_04080"/>
<reference evidence="2" key="1">
    <citation type="journal article" date="2024" name="Syst. Appl. Microbiol.">
        <title>First single-strain enrichments of Electrothrix cable bacteria, description of E. aestuarii sp. nov. and E. rattekaaiensis sp. nov., and proposal of a cable bacteria taxonomy following the rules of the SeqCode.</title>
        <authorList>
            <person name="Plum-Jensen L.E."/>
            <person name="Schramm A."/>
            <person name="Marshall I.P.G."/>
        </authorList>
    </citation>
    <scope>NUCLEOTIDE SEQUENCE</scope>
    <source>
        <strain evidence="2">Rat1</strain>
    </source>
</reference>
<dbReference type="AlphaFoldDB" id="A0AAU8LXD3"/>
<sequence>MKSTLISLALTLGCCTLAFAAPPGNVMPSSERPIVRPARDGLMTLSQLFKCGPGFTTYSVKSLSGVSGDGVRCVKFHNTQTIDGKLTGVYWYGEGQWNGKTYRHIGYTYPFAFCPDAGGNCPPQYRSYAADISGNGENSGGEFSNLTLTSLDGNARIRVTGGWNEEWIREPSGHTATYSSKLKPVTTCGPHFSKASVADINGSTAGGTGVRCLASGPDGFFGFIWYGEGQWNGKKYRHLGFTNNFSNQGSGKATAADICNNSAFFCGQTAAGGLNIKQDPTACDANNKFKMNYVVTGNWKERWNGTDSVECPSVIR</sequence>
<evidence type="ECO:0008006" key="3">
    <source>
        <dbReference type="Google" id="ProtNLM"/>
    </source>
</evidence>
<gene>
    <name evidence="2" type="ORF">Q3M24_04080</name>
</gene>
<reference evidence="2" key="2">
    <citation type="submission" date="2024-06" db="EMBL/GenBank/DDBJ databases">
        <authorList>
            <person name="Plum-Jensen L.E."/>
            <person name="Schramm A."/>
            <person name="Marshall I.P.G."/>
        </authorList>
    </citation>
    <scope>NUCLEOTIDE SEQUENCE</scope>
    <source>
        <strain evidence="2">Rat1</strain>
    </source>
</reference>
<dbReference type="EMBL" id="CP159373">
    <property type="protein sequence ID" value="XCN73943.1"/>
    <property type="molecule type" value="Genomic_DNA"/>
</dbReference>
<proteinExistence type="predicted"/>
<feature type="signal peptide" evidence="1">
    <location>
        <begin position="1"/>
        <end position="20"/>
    </location>
</feature>
<evidence type="ECO:0000313" key="2">
    <source>
        <dbReference type="EMBL" id="XCN73943.1"/>
    </source>
</evidence>
<accession>A0AAU8LXD3</accession>
<organism evidence="2">
    <name type="scientific">Candidatus Electrothrix aestuarii</name>
    <dbReference type="NCBI Taxonomy" id="3062594"/>
    <lineage>
        <taxon>Bacteria</taxon>
        <taxon>Pseudomonadati</taxon>
        <taxon>Thermodesulfobacteriota</taxon>
        <taxon>Desulfobulbia</taxon>
        <taxon>Desulfobulbales</taxon>
        <taxon>Desulfobulbaceae</taxon>
        <taxon>Candidatus Electrothrix</taxon>
    </lineage>
</organism>